<dbReference type="Pfam" id="PF25122">
    <property type="entry name" value="DUF7815"/>
    <property type="match status" value="1"/>
</dbReference>
<dbReference type="KEGG" id="jcu:105640827"/>
<dbReference type="EMBL" id="KK914641">
    <property type="protein sequence ID" value="KDP30774.1"/>
    <property type="molecule type" value="Genomic_DNA"/>
</dbReference>
<dbReference type="PANTHER" id="PTHR36308:SF1">
    <property type="entry name" value="DENTIN SIALOPHOSPHOPROTEIN-RELATED"/>
    <property type="match status" value="1"/>
</dbReference>
<keyword evidence="3" id="KW-1185">Reference proteome</keyword>
<dbReference type="PANTHER" id="PTHR36308">
    <property type="entry name" value="DENTIN SIALOPHOSPHOPROTEIN-RELATED"/>
    <property type="match status" value="1"/>
</dbReference>
<proteinExistence type="predicted"/>
<feature type="domain" description="DUF7815" evidence="1">
    <location>
        <begin position="52"/>
        <end position="77"/>
    </location>
</feature>
<gene>
    <name evidence="2" type="ORF">JCGZ_13717</name>
</gene>
<dbReference type="STRING" id="180498.A0A067KG28"/>
<dbReference type="Proteomes" id="UP000027138">
    <property type="component" value="Unassembled WGS sequence"/>
</dbReference>
<evidence type="ECO:0000259" key="1">
    <source>
        <dbReference type="Pfam" id="PF25122"/>
    </source>
</evidence>
<evidence type="ECO:0000313" key="2">
    <source>
        <dbReference type="EMBL" id="KDP30774.1"/>
    </source>
</evidence>
<dbReference type="InterPro" id="IPR056717">
    <property type="entry name" value="DUF7815"/>
</dbReference>
<dbReference type="OrthoDB" id="1904894at2759"/>
<accession>A0A067KG28</accession>
<reference evidence="2 3" key="1">
    <citation type="journal article" date="2014" name="PLoS ONE">
        <title>Global Analysis of Gene Expression Profiles in Physic Nut (Jatropha curcas L.) Seedlings Exposed to Salt Stress.</title>
        <authorList>
            <person name="Zhang L."/>
            <person name="Zhang C."/>
            <person name="Wu P."/>
            <person name="Chen Y."/>
            <person name="Li M."/>
            <person name="Jiang H."/>
            <person name="Wu G."/>
        </authorList>
    </citation>
    <scope>NUCLEOTIDE SEQUENCE [LARGE SCALE GENOMIC DNA]</scope>
    <source>
        <strain evidence="3">cv. GZQX0401</strain>
        <tissue evidence="2">Young leaves</tissue>
    </source>
</reference>
<organism evidence="2 3">
    <name type="scientific">Jatropha curcas</name>
    <name type="common">Barbados nut</name>
    <dbReference type="NCBI Taxonomy" id="180498"/>
    <lineage>
        <taxon>Eukaryota</taxon>
        <taxon>Viridiplantae</taxon>
        <taxon>Streptophyta</taxon>
        <taxon>Embryophyta</taxon>
        <taxon>Tracheophyta</taxon>
        <taxon>Spermatophyta</taxon>
        <taxon>Magnoliopsida</taxon>
        <taxon>eudicotyledons</taxon>
        <taxon>Gunneridae</taxon>
        <taxon>Pentapetalae</taxon>
        <taxon>rosids</taxon>
        <taxon>fabids</taxon>
        <taxon>Malpighiales</taxon>
        <taxon>Euphorbiaceae</taxon>
        <taxon>Crotonoideae</taxon>
        <taxon>Jatropheae</taxon>
        <taxon>Jatropha</taxon>
    </lineage>
</organism>
<sequence>MAFEIPYDQIRELQISLRKEAGFASYNPDVSELPDLPSLKDAISELDPSPAYLRCKHCKGRLLRGINSGICVFCGRQQNKDAPPDPIKFTSTFGCRWFLQSLDLDGSELVAPSIEANESNRGQNTPEIEFPLSDLLDLEIRWPTEPERFETGFVEKNPARHLSTLNFSGVNLNNSFTEAKVDSVSAATEEHFAVNKTEDATGSNVSEGHRNLNLFENVQPFETVAAMSKEDESSNSFSGWEADFQSASSGTQLQKPNLSDPFVGSSSIDLSSHMDAVFGSGKDLFNEKTKENITTASNRNDWFEGDLWSNPNAGVAVRHDEILVPMNDKDHRIIENTVTSSSTSIDWIQDSQWQTATSSSKATDNRTIDEEDDTFDAWNEFTSSSSVQVAYSNTLQQDVNRAVSSVERASESLFSGTDNSKDVDFDSFSQPDFFSATSNNQNGSAEVSTMVPDSVSDSIASMKEREEGSSEEVVNIGKVSNENAKSIFDAETLMSQMHDLSFMLARDLSIPEKKDPQKTDPFNSFSKD</sequence>
<evidence type="ECO:0000313" key="3">
    <source>
        <dbReference type="Proteomes" id="UP000027138"/>
    </source>
</evidence>
<dbReference type="AlphaFoldDB" id="A0A067KG28"/>
<protein>
    <recommendedName>
        <fullName evidence="1">DUF7815 domain-containing protein</fullName>
    </recommendedName>
</protein>
<name>A0A067KG28_JATCU</name>